<dbReference type="RefSeq" id="WP_192535771.1">
    <property type="nucleotide sequence ID" value="NZ_RRZD01000001.1"/>
</dbReference>
<dbReference type="Proteomes" id="UP001645039">
    <property type="component" value="Unassembled WGS sequence"/>
</dbReference>
<sequence length="216" mass="24287">MMPDSAHFDPWQAFIEEPTQYVALEWLCAELESVADDATQAALARHPRFQQRLGERLVRRHGLLPPEALSVPEANDLVLFKLPPDAGEELARYCGMICHARAFIHEIRATRVVELKQRFGELPYRAALSNRDVALHCHKYADDDALEHAVARDGSGCLAAWMARQPAEHTDWLRLGVLGRSCRADVEPSEEVHEHGPDIVRRASAFMIDHGVEAVE</sequence>
<comment type="caution">
    <text evidence="1">The sequence shown here is derived from an EMBL/GenBank/DDBJ whole genome shotgun (WGS) entry which is preliminary data.</text>
</comment>
<organism evidence="1 2">
    <name type="scientific">Halomonas casei</name>
    <dbReference type="NCBI Taxonomy" id="2742613"/>
    <lineage>
        <taxon>Bacteria</taxon>
        <taxon>Pseudomonadati</taxon>
        <taxon>Pseudomonadota</taxon>
        <taxon>Gammaproteobacteria</taxon>
        <taxon>Oceanospirillales</taxon>
        <taxon>Halomonadaceae</taxon>
        <taxon>Halomonas</taxon>
    </lineage>
</organism>
<gene>
    <name evidence="1" type="ORF">EI168_01430</name>
</gene>
<dbReference type="EMBL" id="RRZD01000001">
    <property type="protein sequence ID" value="MBE0398771.1"/>
    <property type="molecule type" value="Genomic_DNA"/>
</dbReference>
<evidence type="ECO:0000313" key="2">
    <source>
        <dbReference type="Proteomes" id="UP001645039"/>
    </source>
</evidence>
<accession>A0ABR9EX88</accession>
<keyword evidence="2" id="KW-1185">Reference proteome</keyword>
<proteinExistence type="predicted"/>
<name>A0ABR9EX88_9GAMM</name>
<reference evidence="1 2" key="1">
    <citation type="submission" date="2020-07" db="EMBL/GenBank/DDBJ databases">
        <title>Halophilic bacteria isolated from french cheeses.</title>
        <authorList>
            <person name="Kothe C.I."/>
            <person name="Farah-Kraiem B."/>
            <person name="Renault P."/>
            <person name="Dridi B."/>
        </authorList>
    </citation>
    <scope>NUCLEOTIDE SEQUENCE [LARGE SCALE GENOMIC DNA]</scope>
    <source>
        <strain evidence="1 2">FME1</strain>
    </source>
</reference>
<evidence type="ECO:0000313" key="1">
    <source>
        <dbReference type="EMBL" id="MBE0398771.1"/>
    </source>
</evidence>
<protein>
    <submittedName>
        <fullName evidence="1">Uncharacterized protein</fullName>
    </submittedName>
</protein>